<reference evidence="5 6" key="1">
    <citation type="submission" date="2018-08" db="EMBL/GenBank/DDBJ databases">
        <title>A genome reference for cultivated species of the human gut microbiota.</title>
        <authorList>
            <person name="Zou Y."/>
            <person name="Xue W."/>
            <person name="Luo G."/>
        </authorList>
    </citation>
    <scope>NUCLEOTIDE SEQUENCE [LARGE SCALE GENOMIC DNA]</scope>
    <source>
        <strain evidence="5 6">AM30-26</strain>
    </source>
</reference>
<protein>
    <recommendedName>
        <fullName evidence="1">MACPF domain-containing protein</fullName>
    </recommendedName>
</protein>
<dbReference type="Gene3D" id="3.30.420.400">
    <property type="match status" value="1"/>
</dbReference>
<name>A0A139KFG8_BACT4</name>
<evidence type="ECO:0000313" key="2">
    <source>
        <dbReference type="EMBL" id="KAB4315670.1"/>
    </source>
</evidence>
<dbReference type="AlphaFoldDB" id="A0A139KFG8"/>
<dbReference type="PROSITE" id="PS51257">
    <property type="entry name" value="PROKAR_LIPOPROTEIN"/>
    <property type="match status" value="1"/>
</dbReference>
<dbReference type="EMBL" id="WCSY01000002">
    <property type="protein sequence ID" value="KAB4315670.1"/>
    <property type="molecule type" value="Genomic_DNA"/>
</dbReference>
<dbReference type="Proteomes" id="UP000460317">
    <property type="component" value="Unassembled WGS sequence"/>
</dbReference>
<comment type="caution">
    <text evidence="2">The sequence shown here is derived from an EMBL/GenBank/DDBJ whole genome shotgun (WGS) entry which is preliminary data.</text>
</comment>
<dbReference type="GeneID" id="60924617"/>
<evidence type="ECO:0000313" key="7">
    <source>
        <dbReference type="Proteomes" id="UP000436858"/>
    </source>
</evidence>
<dbReference type="InterPro" id="IPR048468">
    <property type="entry name" value="MACPF_D2"/>
</dbReference>
<dbReference type="RefSeq" id="WP_011108828.1">
    <property type="nucleotide sequence ID" value="NZ_CABJDH010000017.1"/>
</dbReference>
<dbReference type="Proteomes" id="UP000284785">
    <property type="component" value="Unassembled WGS sequence"/>
</dbReference>
<dbReference type="EMBL" id="WCSB01000003">
    <property type="protein sequence ID" value="KAB4454204.1"/>
    <property type="molecule type" value="Genomic_DNA"/>
</dbReference>
<evidence type="ECO:0000313" key="5">
    <source>
        <dbReference type="EMBL" id="RHD83397.1"/>
    </source>
</evidence>
<organism evidence="2 8">
    <name type="scientific">Bacteroides thetaiotaomicron</name>
    <dbReference type="NCBI Taxonomy" id="818"/>
    <lineage>
        <taxon>Bacteria</taxon>
        <taxon>Pseudomonadati</taxon>
        <taxon>Bacteroidota</taxon>
        <taxon>Bacteroidia</taxon>
        <taxon>Bacteroidales</taxon>
        <taxon>Bacteroidaceae</taxon>
        <taxon>Bacteroides</taxon>
    </lineage>
</organism>
<sequence length="553" mass="62991">MKQSNISATIIMSIISFASCTNDIENLDIIPTNNGQNTEGNIILQERNPNLPLPLIKKFILNKPQTRNSVSGEDRTFLGYSYKIKNGDYIQGSINSLGFPIIDIDSIRKYRPSYLQEKLITVTETNIFTYNNLDKYLYDSRFGKKVSSEFTFNPKVFATEKKEAITKLFGNIEKATYGKLEVSFLKGQSTLNHLPSSRLWYISQFQNHIFTNILYNAPMASILNEFGEFILTDYFTGGKVYALFASKAKEGTTAQQKEDDMYTSINTSVINLNNATSINLGFNGSNFDATKTFKSTDTYLDMKTFGGEVSQSVAINTKVSNINIDLTPWRYSLKDMANNTMIDIADNSLYPLSAFVLEQNFKQRLDDTFNEILPANKELVPPRIEIVRVLARTTPSNEALYDVAAVLVTRQTDRIILSDAMASSATDEELRKNENNEVFMQKVEKIATEKSKFFSSDIEISYNKETKLNPTLKSPLCIELTGFNERNFYRFYYEKTNIEYIYDPATHLCLSYYINKGDDRILDIYGIRNWIESLPEKKISITTLANSYKIIGL</sequence>
<reference evidence="7 8" key="2">
    <citation type="journal article" date="2019" name="Nat. Med.">
        <title>A library of human gut bacterial isolates paired with longitudinal multiomics data enables mechanistic microbiome research.</title>
        <authorList>
            <person name="Poyet M."/>
            <person name="Groussin M."/>
            <person name="Gibbons S.M."/>
            <person name="Avila-Pacheco J."/>
            <person name="Jiang X."/>
            <person name="Kearney S.M."/>
            <person name="Perrotta A.R."/>
            <person name="Berdy B."/>
            <person name="Zhao S."/>
            <person name="Lieberman T.D."/>
            <person name="Swanson P.K."/>
            <person name="Smith M."/>
            <person name="Roesemann S."/>
            <person name="Alexander J.E."/>
            <person name="Rich S.A."/>
            <person name="Livny J."/>
            <person name="Vlamakis H."/>
            <person name="Clish C."/>
            <person name="Bullock K."/>
            <person name="Deik A."/>
            <person name="Scott J."/>
            <person name="Pierce K.A."/>
            <person name="Xavier R.J."/>
            <person name="Alm E.J."/>
        </authorList>
    </citation>
    <scope>NUCLEOTIDE SEQUENCE [LARGE SCALE GENOMIC DNA]</scope>
    <source>
        <strain evidence="4 7">BIOML-A162</strain>
        <strain evidence="3 9">BIOML-A165</strain>
        <strain evidence="2 8">BIOML-A188</strain>
    </source>
</reference>
<dbReference type="PROSITE" id="PS51412">
    <property type="entry name" value="MACPF_2"/>
    <property type="match status" value="1"/>
</dbReference>
<dbReference type="Pfam" id="PF20785">
    <property type="entry name" value="MACPF_D3"/>
    <property type="match status" value="1"/>
</dbReference>
<dbReference type="EMBL" id="WCRY01000034">
    <property type="protein sequence ID" value="KAB4473627.1"/>
    <property type="molecule type" value="Genomic_DNA"/>
</dbReference>
<evidence type="ECO:0000313" key="3">
    <source>
        <dbReference type="EMBL" id="KAB4454204.1"/>
    </source>
</evidence>
<evidence type="ECO:0000313" key="9">
    <source>
        <dbReference type="Proteomes" id="UP000460317"/>
    </source>
</evidence>
<dbReference type="InterPro" id="IPR048467">
    <property type="entry name" value="MACPF_D3"/>
</dbReference>
<dbReference type="Pfam" id="PF01823">
    <property type="entry name" value="MACPF"/>
    <property type="match status" value="1"/>
</dbReference>
<evidence type="ECO:0000313" key="4">
    <source>
        <dbReference type="EMBL" id="KAB4473627.1"/>
    </source>
</evidence>
<dbReference type="EMBL" id="QSJP01000023">
    <property type="protein sequence ID" value="RHD83397.1"/>
    <property type="molecule type" value="Genomic_DNA"/>
</dbReference>
<evidence type="ECO:0000259" key="1">
    <source>
        <dbReference type="PROSITE" id="PS51412"/>
    </source>
</evidence>
<dbReference type="Gene3D" id="3.30.160.840">
    <property type="match status" value="1"/>
</dbReference>
<evidence type="ECO:0000313" key="6">
    <source>
        <dbReference type="Proteomes" id="UP000284785"/>
    </source>
</evidence>
<dbReference type="Proteomes" id="UP000436858">
    <property type="component" value="Unassembled WGS sequence"/>
</dbReference>
<dbReference type="Proteomes" id="UP000440614">
    <property type="component" value="Unassembled WGS sequence"/>
</dbReference>
<proteinExistence type="predicted"/>
<evidence type="ECO:0000313" key="8">
    <source>
        <dbReference type="Proteomes" id="UP000440614"/>
    </source>
</evidence>
<accession>A0A139KFG8</accession>
<dbReference type="Pfam" id="PF20779">
    <property type="entry name" value="MACPF_D2"/>
    <property type="match status" value="1"/>
</dbReference>
<feature type="domain" description="MACPF" evidence="1">
    <location>
        <begin position="16"/>
        <end position="387"/>
    </location>
</feature>
<dbReference type="InterPro" id="IPR020864">
    <property type="entry name" value="MACPF"/>
</dbReference>
<gene>
    <name evidence="5" type="ORF">DW780_21010</name>
    <name evidence="4" type="ORF">GAN91_23780</name>
    <name evidence="3" type="ORF">GAN93_04950</name>
    <name evidence="2" type="ORF">GAO51_03555</name>
</gene>